<dbReference type="NCBIfam" id="TIGR00113">
    <property type="entry name" value="queA"/>
    <property type="match status" value="1"/>
</dbReference>
<dbReference type="Pfam" id="PF02547">
    <property type="entry name" value="Queuosine_synth"/>
    <property type="match status" value="1"/>
</dbReference>
<keyword evidence="1 5" id="KW-0963">Cytoplasm</keyword>
<evidence type="ECO:0000313" key="6">
    <source>
        <dbReference type="EMBL" id="MFD1140666.1"/>
    </source>
</evidence>
<dbReference type="SUPFAM" id="SSF111337">
    <property type="entry name" value="QueA-like"/>
    <property type="match status" value="1"/>
</dbReference>
<keyword evidence="6" id="KW-0328">Glycosyltransferase</keyword>
<evidence type="ECO:0000313" key="7">
    <source>
        <dbReference type="Proteomes" id="UP001597116"/>
    </source>
</evidence>
<dbReference type="InterPro" id="IPR042119">
    <property type="entry name" value="QueA_dom2"/>
</dbReference>
<dbReference type="GO" id="GO:0051075">
    <property type="term" value="F:S-adenosylmethionine:tRNA ribosyltransferase-isomerase activity"/>
    <property type="evidence" value="ECO:0007669"/>
    <property type="project" value="UniProtKB-EC"/>
</dbReference>
<comment type="subcellular location">
    <subcellularLocation>
        <location evidence="5">Cytoplasm</location>
    </subcellularLocation>
</comment>
<sequence>MKLSEFRFDLPQSLVALYPSERGESRLMVVDRKTKTIEHKQFSDIISYFGDGDVMVINDTKVFPARLYGNKEKTGAKIEVFLLRELNREMRLWDVLVDPARKIRVGNKLYFGDSDLVAEVIDNTTSRGRTIRFLFEGSHEEFMKAIDELGETPLPREIKRKTEDADRDRYQTIFAQHVGAVAAPTAGLHFTKTIMKRMEIKGIHFAPITLHVGLGTFRTVDVEDLTKHKTDSENYSIAESAAEVVNEALDNGKRVCAIGTTSLKAIESSVSANGRLKPVEGWTDRFIFPPYDFKIANALLTNFHLPESILIMMTSAFGGYDLVKQAYEVAIQEKYKFFSYGDAMLIL</sequence>
<dbReference type="InterPro" id="IPR042118">
    <property type="entry name" value="QueA_dom1"/>
</dbReference>
<comment type="function">
    <text evidence="5">Transfers and isomerizes the ribose moiety from AdoMet to the 7-aminomethyl group of 7-deazaguanine (preQ1-tRNA) to give epoxyqueuosine (oQ-tRNA).</text>
</comment>
<evidence type="ECO:0000256" key="1">
    <source>
        <dbReference type="ARBA" id="ARBA00022490"/>
    </source>
</evidence>
<keyword evidence="2 5" id="KW-0808">Transferase</keyword>
<reference evidence="7" key="1">
    <citation type="journal article" date="2019" name="Int. J. Syst. Evol. Microbiol.">
        <title>The Global Catalogue of Microorganisms (GCM) 10K type strain sequencing project: providing services to taxonomists for standard genome sequencing and annotation.</title>
        <authorList>
            <consortium name="The Broad Institute Genomics Platform"/>
            <consortium name="The Broad Institute Genome Sequencing Center for Infectious Disease"/>
            <person name="Wu L."/>
            <person name="Ma J."/>
        </authorList>
    </citation>
    <scope>NUCLEOTIDE SEQUENCE [LARGE SCALE GENOMIC DNA]</scope>
    <source>
        <strain evidence="7">CCUG 55608</strain>
    </source>
</reference>
<organism evidence="6 7">
    <name type="scientific">Larkinella insperata</name>
    <dbReference type="NCBI Taxonomy" id="332158"/>
    <lineage>
        <taxon>Bacteria</taxon>
        <taxon>Pseudomonadati</taxon>
        <taxon>Bacteroidota</taxon>
        <taxon>Cytophagia</taxon>
        <taxon>Cytophagales</taxon>
        <taxon>Spirosomataceae</taxon>
        <taxon>Larkinella</taxon>
    </lineage>
</organism>
<dbReference type="PANTHER" id="PTHR30307">
    <property type="entry name" value="S-ADENOSYLMETHIONINE:TRNA RIBOSYLTRANSFERASE-ISOMERASE"/>
    <property type="match status" value="1"/>
</dbReference>
<comment type="subunit">
    <text evidence="5">Monomer.</text>
</comment>
<keyword evidence="7" id="KW-1185">Reference proteome</keyword>
<dbReference type="Gene3D" id="3.40.1780.10">
    <property type="entry name" value="QueA-like"/>
    <property type="match status" value="1"/>
</dbReference>
<dbReference type="NCBIfam" id="NF001140">
    <property type="entry name" value="PRK00147.1"/>
    <property type="match status" value="1"/>
</dbReference>
<name>A0ABW3Q656_9BACT</name>
<evidence type="ECO:0000256" key="3">
    <source>
        <dbReference type="ARBA" id="ARBA00022691"/>
    </source>
</evidence>
<gene>
    <name evidence="5 6" type="primary">queA</name>
    <name evidence="6" type="ORF">ACFQ4C_06090</name>
</gene>
<accession>A0ABW3Q656</accession>
<dbReference type="RefSeq" id="WP_265989230.1">
    <property type="nucleotide sequence ID" value="NZ_CP110973.1"/>
</dbReference>
<dbReference type="Gene3D" id="2.40.10.240">
    <property type="entry name" value="QueA-like"/>
    <property type="match status" value="1"/>
</dbReference>
<dbReference type="Proteomes" id="UP001597116">
    <property type="component" value="Unassembled WGS sequence"/>
</dbReference>
<keyword evidence="4 5" id="KW-0671">Queuosine biosynthesis</keyword>
<dbReference type="InterPro" id="IPR003699">
    <property type="entry name" value="QueA"/>
</dbReference>
<dbReference type="HAMAP" id="MF_00113">
    <property type="entry name" value="QueA"/>
    <property type="match status" value="1"/>
</dbReference>
<protein>
    <recommendedName>
        <fullName evidence="5">S-adenosylmethionine:tRNA ribosyltransferase-isomerase</fullName>
        <ecNumber evidence="5">2.4.99.17</ecNumber>
    </recommendedName>
    <alternativeName>
        <fullName evidence="5">Queuosine biosynthesis protein QueA</fullName>
    </alternativeName>
</protein>
<comment type="similarity">
    <text evidence="5">Belongs to the QueA family.</text>
</comment>
<comment type="pathway">
    <text evidence="5">tRNA modification; tRNA-queuosine biosynthesis.</text>
</comment>
<evidence type="ECO:0000256" key="2">
    <source>
        <dbReference type="ARBA" id="ARBA00022679"/>
    </source>
</evidence>
<comment type="catalytic activity">
    <reaction evidence="5">
        <text>7-aminomethyl-7-carbaguanosine(34) in tRNA + S-adenosyl-L-methionine = epoxyqueuosine(34) in tRNA + adenine + L-methionine + 2 H(+)</text>
        <dbReference type="Rhea" id="RHEA:32155"/>
        <dbReference type="Rhea" id="RHEA-COMP:10342"/>
        <dbReference type="Rhea" id="RHEA-COMP:18582"/>
        <dbReference type="ChEBI" id="CHEBI:15378"/>
        <dbReference type="ChEBI" id="CHEBI:16708"/>
        <dbReference type="ChEBI" id="CHEBI:57844"/>
        <dbReference type="ChEBI" id="CHEBI:59789"/>
        <dbReference type="ChEBI" id="CHEBI:82833"/>
        <dbReference type="ChEBI" id="CHEBI:194443"/>
        <dbReference type="EC" id="2.4.99.17"/>
    </reaction>
</comment>
<keyword evidence="3 5" id="KW-0949">S-adenosyl-L-methionine</keyword>
<proteinExistence type="inferred from homology"/>
<dbReference type="EMBL" id="JBHTLP010000002">
    <property type="protein sequence ID" value="MFD1140666.1"/>
    <property type="molecule type" value="Genomic_DNA"/>
</dbReference>
<comment type="caution">
    <text evidence="6">The sequence shown here is derived from an EMBL/GenBank/DDBJ whole genome shotgun (WGS) entry which is preliminary data.</text>
</comment>
<evidence type="ECO:0000256" key="4">
    <source>
        <dbReference type="ARBA" id="ARBA00022785"/>
    </source>
</evidence>
<dbReference type="EC" id="2.4.99.17" evidence="5"/>
<dbReference type="PANTHER" id="PTHR30307:SF0">
    <property type="entry name" value="S-ADENOSYLMETHIONINE:TRNA RIBOSYLTRANSFERASE-ISOMERASE"/>
    <property type="match status" value="1"/>
</dbReference>
<evidence type="ECO:0000256" key="5">
    <source>
        <dbReference type="HAMAP-Rule" id="MF_00113"/>
    </source>
</evidence>
<dbReference type="InterPro" id="IPR036100">
    <property type="entry name" value="QueA_sf"/>
</dbReference>